<accession>A0AA89ADT8</accession>
<dbReference type="Gene3D" id="3.90.70.10">
    <property type="entry name" value="Cysteine proteinases"/>
    <property type="match status" value="1"/>
</dbReference>
<evidence type="ECO:0000313" key="3">
    <source>
        <dbReference type="EMBL" id="KAK2999278.1"/>
    </source>
</evidence>
<comment type="caution">
    <text evidence="3">The sequence shown here is derived from an EMBL/GenBank/DDBJ whole genome shotgun (WGS) entry which is preliminary data.</text>
</comment>
<dbReference type="Proteomes" id="UP001188597">
    <property type="component" value="Unassembled WGS sequence"/>
</dbReference>
<dbReference type="GO" id="GO:0006508">
    <property type="term" value="P:proteolysis"/>
    <property type="evidence" value="ECO:0007669"/>
    <property type="project" value="InterPro"/>
</dbReference>
<dbReference type="InterPro" id="IPR013128">
    <property type="entry name" value="Peptidase_C1A"/>
</dbReference>
<reference evidence="3" key="1">
    <citation type="submission" date="2022-12" db="EMBL/GenBank/DDBJ databases">
        <title>Draft genome assemblies for two species of Escallonia (Escalloniales).</title>
        <authorList>
            <person name="Chanderbali A."/>
            <person name="Dervinis C."/>
            <person name="Anghel I."/>
            <person name="Soltis D."/>
            <person name="Soltis P."/>
            <person name="Zapata F."/>
        </authorList>
    </citation>
    <scope>NUCLEOTIDE SEQUENCE</scope>
    <source>
        <strain evidence="3">UCBG64.0493</strain>
        <tissue evidence="3">Leaf</tissue>
    </source>
</reference>
<gene>
    <name evidence="3" type="ORF">RJ639_023374</name>
</gene>
<name>A0AA89ADT8_9ASTE</name>
<feature type="domain" description="Peptidase C1A papain C-terminal" evidence="2">
    <location>
        <begin position="12"/>
        <end position="124"/>
    </location>
</feature>
<proteinExistence type="inferred from homology"/>
<comment type="similarity">
    <text evidence="1">Belongs to the peptidase C1 family.</text>
</comment>
<keyword evidence="4" id="KW-1185">Reference proteome</keyword>
<dbReference type="GO" id="GO:0008234">
    <property type="term" value="F:cysteine-type peptidase activity"/>
    <property type="evidence" value="ECO:0007669"/>
    <property type="project" value="InterPro"/>
</dbReference>
<organism evidence="3 4">
    <name type="scientific">Escallonia herrerae</name>
    <dbReference type="NCBI Taxonomy" id="1293975"/>
    <lineage>
        <taxon>Eukaryota</taxon>
        <taxon>Viridiplantae</taxon>
        <taxon>Streptophyta</taxon>
        <taxon>Embryophyta</taxon>
        <taxon>Tracheophyta</taxon>
        <taxon>Spermatophyta</taxon>
        <taxon>Magnoliopsida</taxon>
        <taxon>eudicotyledons</taxon>
        <taxon>Gunneridae</taxon>
        <taxon>Pentapetalae</taxon>
        <taxon>asterids</taxon>
        <taxon>campanulids</taxon>
        <taxon>Escalloniales</taxon>
        <taxon>Escalloniaceae</taxon>
        <taxon>Escallonia</taxon>
    </lineage>
</organism>
<evidence type="ECO:0000313" key="4">
    <source>
        <dbReference type="Proteomes" id="UP001188597"/>
    </source>
</evidence>
<dbReference type="InterPro" id="IPR000668">
    <property type="entry name" value="Peptidase_C1A_C"/>
</dbReference>
<dbReference type="Pfam" id="PF00112">
    <property type="entry name" value="Peptidase_C1"/>
    <property type="match status" value="1"/>
</dbReference>
<dbReference type="AlphaFoldDB" id="A0AA89ADT8"/>
<dbReference type="InterPro" id="IPR038765">
    <property type="entry name" value="Papain-like_cys_pep_sf"/>
</dbReference>
<dbReference type="EMBL" id="JAVXUP010003340">
    <property type="protein sequence ID" value="KAK2999278.1"/>
    <property type="molecule type" value="Genomic_DNA"/>
</dbReference>
<sequence>MVDIWREHLSSLLRNCGIITRANYPYVGICRPCNTMKLKSHAVSNSGYTTIRKNKIMLQTTAASQHEFSAIQKRVFMGYCTSMSNHGGVVGYEEEGGILYRILKNSWGKGWGEGGYMRMQRGTSEPRDNAKAVGLGILKAKTVKTVKGVEREPPALKLKRPGVDPKPNIEIVLEVESVYSVRSSDHSGSFHSKALVPRFLLLQILQTPRVYLRQPSRLGLKG</sequence>
<dbReference type="PANTHER" id="PTHR12411">
    <property type="entry name" value="CYSTEINE PROTEASE FAMILY C1-RELATED"/>
    <property type="match status" value="1"/>
</dbReference>
<evidence type="ECO:0000256" key="1">
    <source>
        <dbReference type="ARBA" id="ARBA00008455"/>
    </source>
</evidence>
<protein>
    <recommendedName>
        <fullName evidence="2">Peptidase C1A papain C-terminal domain-containing protein</fullName>
    </recommendedName>
</protein>
<evidence type="ECO:0000259" key="2">
    <source>
        <dbReference type="Pfam" id="PF00112"/>
    </source>
</evidence>
<dbReference type="SUPFAM" id="SSF54001">
    <property type="entry name" value="Cysteine proteinases"/>
    <property type="match status" value="1"/>
</dbReference>